<dbReference type="OrthoDB" id="333057at2"/>
<feature type="transmembrane region" description="Helical" evidence="1">
    <location>
        <begin position="140"/>
        <end position="157"/>
    </location>
</feature>
<accession>A0A4Q9FSJ9</accession>
<keyword evidence="1" id="KW-0812">Transmembrane</keyword>
<feature type="transmembrane region" description="Helical" evidence="1">
    <location>
        <begin position="6"/>
        <end position="28"/>
    </location>
</feature>
<dbReference type="Pfam" id="PF08570">
    <property type="entry name" value="DUF1761"/>
    <property type="match status" value="1"/>
</dbReference>
<feature type="transmembrane region" description="Helical" evidence="1">
    <location>
        <begin position="49"/>
        <end position="71"/>
    </location>
</feature>
<keyword evidence="1" id="KW-1133">Transmembrane helix</keyword>
<keyword evidence="1" id="KW-0472">Membrane</keyword>
<dbReference type="Proteomes" id="UP000292372">
    <property type="component" value="Unassembled WGS sequence"/>
</dbReference>
<dbReference type="RefSeq" id="WP_130936678.1">
    <property type="nucleotide sequence ID" value="NZ_BMEE01000002.1"/>
</dbReference>
<organism evidence="2 3">
    <name type="scientific">Hyunsoonleella pacifica</name>
    <dbReference type="NCBI Taxonomy" id="1080224"/>
    <lineage>
        <taxon>Bacteria</taxon>
        <taxon>Pseudomonadati</taxon>
        <taxon>Bacteroidota</taxon>
        <taxon>Flavobacteriia</taxon>
        <taxon>Flavobacteriales</taxon>
        <taxon>Flavobacteriaceae</taxon>
    </lineage>
</organism>
<protein>
    <submittedName>
        <fullName evidence="2">DUF1761 domain-containing protein</fullName>
    </submittedName>
</protein>
<proteinExistence type="predicted"/>
<name>A0A4Q9FSJ9_9FLAO</name>
<sequence length="158" mass="17501">MEFNFIAILVAALVPMILGFLWYGPMLFQNAWMKASGMTEEKIQSGNMPVIFGVSLLLAIILAFFTQFLVIHEMGVYGMTEGQLEGETVQAFLAEWAGKYRSFGHGAIHGAMAGLMFVFPLLAIINLFERKPFKLTLINAGYWVVVLAIMGSIISGWV</sequence>
<keyword evidence="3" id="KW-1185">Reference proteome</keyword>
<dbReference type="InterPro" id="IPR013879">
    <property type="entry name" value="DUF1761"/>
</dbReference>
<evidence type="ECO:0000313" key="3">
    <source>
        <dbReference type="Proteomes" id="UP000292372"/>
    </source>
</evidence>
<evidence type="ECO:0000256" key="1">
    <source>
        <dbReference type="SAM" id="Phobius"/>
    </source>
</evidence>
<gene>
    <name evidence="2" type="ORF">EYD46_08685</name>
</gene>
<dbReference type="EMBL" id="SIRS01000003">
    <property type="protein sequence ID" value="TBN16697.1"/>
    <property type="molecule type" value="Genomic_DNA"/>
</dbReference>
<reference evidence="2 3" key="1">
    <citation type="journal article" date="2015" name="Int. J. Syst. Evol. Microbiol.">
        <title>Hyunsoonleella pacifica sp. nov., isolated from seawater of South Pacific Gyre.</title>
        <authorList>
            <person name="Gao X."/>
            <person name="Zhang Z."/>
            <person name="Dai X."/>
            <person name="Zhang X.H."/>
        </authorList>
    </citation>
    <scope>NUCLEOTIDE SEQUENCE [LARGE SCALE GENOMIC DNA]</scope>
    <source>
        <strain evidence="2 3">SW033</strain>
    </source>
</reference>
<evidence type="ECO:0000313" key="2">
    <source>
        <dbReference type="EMBL" id="TBN16697.1"/>
    </source>
</evidence>
<dbReference type="AlphaFoldDB" id="A0A4Q9FSJ9"/>
<feature type="transmembrane region" description="Helical" evidence="1">
    <location>
        <begin position="107"/>
        <end position="128"/>
    </location>
</feature>
<comment type="caution">
    <text evidence="2">The sequence shown here is derived from an EMBL/GenBank/DDBJ whole genome shotgun (WGS) entry which is preliminary data.</text>
</comment>